<dbReference type="Proteomes" id="UP000469523">
    <property type="component" value="Unassembled WGS sequence"/>
</dbReference>
<keyword evidence="4" id="KW-1133">Transmembrane helix</keyword>
<reference evidence="6 7" key="1">
    <citation type="submission" date="2019-09" db="EMBL/GenBank/DDBJ databases">
        <title>In-depth cultivation of the pig gut microbiome towards novel bacterial diversity and tailored functional studies.</title>
        <authorList>
            <person name="Wylensek D."/>
            <person name="Hitch T.C.A."/>
            <person name="Clavel T."/>
        </authorList>
    </citation>
    <scope>NUCLEOTIDE SEQUENCE [LARGE SCALE GENOMIC DNA]</scope>
    <source>
        <strain evidence="6 7">WCA3-693-APC-4?</strain>
    </source>
</reference>
<dbReference type="GO" id="GO:0016020">
    <property type="term" value="C:membrane"/>
    <property type="evidence" value="ECO:0007669"/>
    <property type="project" value="InterPro"/>
</dbReference>
<evidence type="ECO:0000256" key="3">
    <source>
        <dbReference type="SAM" id="Coils"/>
    </source>
</evidence>
<dbReference type="PROSITE" id="PS50111">
    <property type="entry name" value="CHEMOTAXIS_TRANSDUC_2"/>
    <property type="match status" value="1"/>
</dbReference>
<proteinExistence type="predicted"/>
<dbReference type="Pfam" id="PF00015">
    <property type="entry name" value="MCPsignal"/>
    <property type="match status" value="1"/>
</dbReference>
<dbReference type="InterPro" id="IPR004089">
    <property type="entry name" value="MCPsignal_dom"/>
</dbReference>
<keyword evidence="4" id="KW-0812">Transmembrane</keyword>
<dbReference type="PANTHER" id="PTHR32089">
    <property type="entry name" value="METHYL-ACCEPTING CHEMOTAXIS PROTEIN MCPB"/>
    <property type="match status" value="1"/>
</dbReference>
<comment type="caution">
    <text evidence="6">The sequence shown here is derived from an EMBL/GenBank/DDBJ whole genome shotgun (WGS) entry which is preliminary data.</text>
</comment>
<feature type="transmembrane region" description="Helical" evidence="4">
    <location>
        <begin position="208"/>
        <end position="231"/>
    </location>
</feature>
<evidence type="ECO:0000313" key="6">
    <source>
        <dbReference type="EMBL" id="MSU02051.1"/>
    </source>
</evidence>
<evidence type="ECO:0000313" key="7">
    <source>
        <dbReference type="Proteomes" id="UP000469523"/>
    </source>
</evidence>
<sequence length="589" mass="66460">MKKGFNVNLKYLSLSTKLLISILTVFLIVTSFLVFVGLNSYVNIAINTEKRNLENVNNISVDALTSASRASNYIKTHSNETSEELEKILSAENYIKGLSVGKEGFFVAFNNKGQIKLHSNMEQIDKYGFKTQDGYALIYDDILSYALENTPKTEKTQEFQQQLIGEESFIVNGEEHYARIEKWEDLYIASILDEYSIRDDAKKEVGKLLVFLILIIIISSVVFIYLIKILIGNKMKVIRDNIQKFGHGNFEDLKEMKSIIKDEIFETNEVLVDSSRNMLDIMKTLGENSEDLLLKEEELQKLSGIYSTGSKEIVAAVDEIASGSEKQADETMRGLEELNELKEIIDEERQGFKLLNSKVEDIDNLKREGNEIIDDLVEYTNRSNNSAIEVQKVIGKSNLSANKIEEASIKIREIADQTNLLALNASIEAARVGEHGKGFSVVASEIRKLAEESTSFAMEIGEIIKELLSGSENAVDLIKEVREEAKKQTGSVEKTGEKFQRISEEIEDIKIIINNLNEQGNILEGKKEEITEVIEYLSAIAQENNSNTEEVCAKVEEQNNSILVLEDLSKDLKKVSENLANKLKMIYHK</sequence>
<feature type="domain" description="Methyl-accepting transducer" evidence="5">
    <location>
        <begin position="302"/>
        <end position="552"/>
    </location>
</feature>
<protein>
    <recommendedName>
        <fullName evidence="5">Methyl-accepting transducer domain-containing protein</fullName>
    </recommendedName>
</protein>
<evidence type="ECO:0000256" key="2">
    <source>
        <dbReference type="PROSITE-ProRule" id="PRU00284"/>
    </source>
</evidence>
<evidence type="ECO:0000256" key="1">
    <source>
        <dbReference type="ARBA" id="ARBA00023224"/>
    </source>
</evidence>
<dbReference type="EMBL" id="VUNQ01000023">
    <property type="protein sequence ID" value="MSU02051.1"/>
    <property type="molecule type" value="Genomic_DNA"/>
</dbReference>
<organism evidence="6 7">
    <name type="scientific">Tissierella pigra</name>
    <dbReference type="NCBI Taxonomy" id="2607614"/>
    <lineage>
        <taxon>Bacteria</taxon>
        <taxon>Bacillati</taxon>
        <taxon>Bacillota</taxon>
        <taxon>Tissierellia</taxon>
        <taxon>Tissierellales</taxon>
        <taxon>Tissierellaceae</taxon>
        <taxon>Tissierella</taxon>
    </lineage>
</organism>
<name>A0A6N7XIZ3_9FIRM</name>
<feature type="transmembrane region" description="Helical" evidence="4">
    <location>
        <begin position="20"/>
        <end position="42"/>
    </location>
</feature>
<keyword evidence="1 2" id="KW-0807">Transducer</keyword>
<keyword evidence="7" id="KW-1185">Reference proteome</keyword>
<evidence type="ECO:0000256" key="4">
    <source>
        <dbReference type="SAM" id="Phobius"/>
    </source>
</evidence>
<dbReference type="Gene3D" id="1.10.287.950">
    <property type="entry name" value="Methyl-accepting chemotaxis protein"/>
    <property type="match status" value="1"/>
</dbReference>
<dbReference type="SMART" id="SM00283">
    <property type="entry name" value="MA"/>
    <property type="match status" value="1"/>
</dbReference>
<feature type="coiled-coil region" evidence="3">
    <location>
        <begin position="499"/>
        <end position="533"/>
    </location>
</feature>
<dbReference type="PANTHER" id="PTHR32089:SF112">
    <property type="entry name" value="LYSOZYME-LIKE PROTEIN-RELATED"/>
    <property type="match status" value="1"/>
</dbReference>
<keyword evidence="4" id="KW-0472">Membrane</keyword>
<keyword evidence="3" id="KW-0175">Coiled coil</keyword>
<gene>
    <name evidence="6" type="ORF">FYJ83_11275</name>
</gene>
<evidence type="ECO:0000259" key="5">
    <source>
        <dbReference type="PROSITE" id="PS50111"/>
    </source>
</evidence>
<dbReference type="GO" id="GO:0007165">
    <property type="term" value="P:signal transduction"/>
    <property type="evidence" value="ECO:0007669"/>
    <property type="project" value="UniProtKB-KW"/>
</dbReference>
<dbReference type="RefSeq" id="WP_154440682.1">
    <property type="nucleotide sequence ID" value="NZ_VUNQ01000023.1"/>
</dbReference>
<dbReference type="AlphaFoldDB" id="A0A6N7XIZ3"/>
<dbReference type="SUPFAM" id="SSF58104">
    <property type="entry name" value="Methyl-accepting chemotaxis protein (MCP) signaling domain"/>
    <property type="match status" value="1"/>
</dbReference>
<accession>A0A6N7XIZ3</accession>